<accession>W7LN74</accession>
<keyword evidence="1" id="KW-0812">Transmembrane</keyword>
<keyword evidence="3" id="KW-1185">Reference proteome</keyword>
<feature type="transmembrane region" description="Helical" evidence="1">
    <location>
        <begin position="20"/>
        <end position="37"/>
    </location>
</feature>
<dbReference type="Proteomes" id="UP000009096">
    <property type="component" value="Chromosome 5"/>
</dbReference>
<protein>
    <submittedName>
        <fullName evidence="2">Uncharacterized protein</fullName>
    </submittedName>
</protein>
<dbReference type="EMBL" id="CM000582">
    <property type="protein sequence ID" value="EWG40863.1"/>
    <property type="molecule type" value="Genomic_DNA"/>
</dbReference>
<dbReference type="RefSeq" id="XP_018747054.1">
    <property type="nucleotide sequence ID" value="XM_018904305.1"/>
</dbReference>
<evidence type="ECO:0000313" key="2">
    <source>
        <dbReference type="EMBL" id="EWG40863.1"/>
    </source>
</evidence>
<dbReference type="EMBL" id="DS022244">
    <property type="protein sequence ID" value="EWG40863.1"/>
    <property type="molecule type" value="Genomic_DNA"/>
</dbReference>
<sequence length="210" mass="23135">MQSMSTCFSRHNRTHPTGRLLFIIVALLIAGSYYYSLTPGLPQLAQSPYFADSRSTGVTVSSALAPTAVAQFIHTMPTAQHRAYGHLYLNLGERTIPSCLKKHKLSIARGPLSASNSIRIFPTSRDVSSPQNSLSISHFDPSSCPTSHCPLWGAKFDARPSTKKTLAQRDTCREKVTRCLFPRRTEVMDFFCLFATSASSTDASVCCCYE</sequence>
<dbReference type="VEuPathDB" id="FungiDB:FVEG_15185"/>
<organism evidence="2 3">
    <name type="scientific">Gibberella moniliformis (strain M3125 / FGSC 7600)</name>
    <name type="common">Maize ear and stalk rot fungus</name>
    <name type="synonym">Fusarium verticillioides</name>
    <dbReference type="NCBI Taxonomy" id="334819"/>
    <lineage>
        <taxon>Eukaryota</taxon>
        <taxon>Fungi</taxon>
        <taxon>Dikarya</taxon>
        <taxon>Ascomycota</taxon>
        <taxon>Pezizomycotina</taxon>
        <taxon>Sordariomycetes</taxon>
        <taxon>Hypocreomycetidae</taxon>
        <taxon>Hypocreales</taxon>
        <taxon>Nectriaceae</taxon>
        <taxon>Fusarium</taxon>
        <taxon>Fusarium fujikuroi species complex</taxon>
    </lineage>
</organism>
<dbReference type="GeneID" id="30072061"/>
<evidence type="ECO:0000256" key="1">
    <source>
        <dbReference type="SAM" id="Phobius"/>
    </source>
</evidence>
<keyword evidence="1" id="KW-1133">Transmembrane helix</keyword>
<keyword evidence="1" id="KW-0472">Membrane</keyword>
<proteinExistence type="predicted"/>
<dbReference type="AlphaFoldDB" id="W7LN74"/>
<gene>
    <name evidence="2" type="ORF">FVEG_15185</name>
</gene>
<name>W7LN74_GIBM7</name>
<reference evidence="2 3" key="1">
    <citation type="journal article" date="2010" name="Nature">
        <title>Comparative genomics reveals mobile pathogenicity chromosomes in Fusarium.</title>
        <authorList>
            <person name="Ma L.J."/>
            <person name="van der Does H.C."/>
            <person name="Borkovich K.A."/>
            <person name="Coleman J.J."/>
            <person name="Daboussi M.J."/>
            <person name="Di Pietro A."/>
            <person name="Dufresne M."/>
            <person name="Freitag M."/>
            <person name="Grabherr M."/>
            <person name="Henrissat B."/>
            <person name="Houterman P.M."/>
            <person name="Kang S."/>
            <person name="Shim W.B."/>
            <person name="Woloshuk C."/>
            <person name="Xie X."/>
            <person name="Xu J.R."/>
            <person name="Antoniw J."/>
            <person name="Baker S.E."/>
            <person name="Bluhm B.H."/>
            <person name="Breakspear A."/>
            <person name="Brown D.W."/>
            <person name="Butchko R.A."/>
            <person name="Chapman S."/>
            <person name="Coulson R."/>
            <person name="Coutinho P.M."/>
            <person name="Danchin E.G."/>
            <person name="Diener A."/>
            <person name="Gale L.R."/>
            <person name="Gardiner D.M."/>
            <person name="Goff S."/>
            <person name="Hammond-Kosack K.E."/>
            <person name="Hilburn K."/>
            <person name="Hua-Van A."/>
            <person name="Jonkers W."/>
            <person name="Kazan K."/>
            <person name="Kodira C.D."/>
            <person name="Koehrsen M."/>
            <person name="Kumar L."/>
            <person name="Lee Y.H."/>
            <person name="Li L."/>
            <person name="Manners J.M."/>
            <person name="Miranda-Saavedra D."/>
            <person name="Mukherjee M."/>
            <person name="Park G."/>
            <person name="Park J."/>
            <person name="Park S.Y."/>
            <person name="Proctor R.H."/>
            <person name="Regev A."/>
            <person name="Ruiz-Roldan M.C."/>
            <person name="Sain D."/>
            <person name="Sakthikumar S."/>
            <person name="Sykes S."/>
            <person name="Schwartz D.C."/>
            <person name="Turgeon B.G."/>
            <person name="Wapinski I."/>
            <person name="Yoder O."/>
            <person name="Young S."/>
            <person name="Zeng Q."/>
            <person name="Zhou S."/>
            <person name="Galagan J."/>
            <person name="Cuomo C.A."/>
            <person name="Kistler H.C."/>
            <person name="Rep M."/>
        </authorList>
    </citation>
    <scope>NUCLEOTIDE SEQUENCE [LARGE SCALE GENOMIC DNA]</scope>
    <source>
        <strain evidence="3">M3125 / FGSC 7600</strain>
    </source>
</reference>
<evidence type="ECO:0000313" key="3">
    <source>
        <dbReference type="Proteomes" id="UP000009096"/>
    </source>
</evidence>
<dbReference type="KEGG" id="fvr:FVEG_15185"/>